<keyword evidence="7" id="KW-1185">Reference proteome</keyword>
<reference evidence="6" key="1">
    <citation type="submission" date="2021-03" db="EMBL/GenBank/DDBJ databases">
        <authorList>
            <person name="Tran Van P."/>
        </authorList>
    </citation>
    <scope>NUCLEOTIDE SEQUENCE</scope>
</reference>
<accession>A0ABN7PAY7</accession>
<dbReference type="Gene3D" id="2.60.40.1170">
    <property type="entry name" value="Mu homology domain, subdomain B"/>
    <property type="match status" value="1"/>
</dbReference>
<proteinExistence type="inferred from homology"/>
<protein>
    <submittedName>
        <fullName evidence="6">Uncharacterized protein</fullName>
    </submittedName>
</protein>
<dbReference type="InterPro" id="IPR036168">
    <property type="entry name" value="AP2_Mu_C_sf"/>
</dbReference>
<evidence type="ECO:0000313" key="6">
    <source>
        <dbReference type="EMBL" id="CAG2064958.1"/>
    </source>
</evidence>
<evidence type="ECO:0000256" key="4">
    <source>
        <dbReference type="ARBA" id="ARBA00023136"/>
    </source>
</evidence>
<evidence type="ECO:0000256" key="1">
    <source>
        <dbReference type="ARBA" id="ARBA00005324"/>
    </source>
</evidence>
<comment type="similarity">
    <text evidence="1">Belongs to the adaptor complexes medium subunit family.</text>
</comment>
<evidence type="ECO:0000313" key="7">
    <source>
        <dbReference type="Proteomes" id="UP001153148"/>
    </source>
</evidence>
<evidence type="ECO:0000256" key="2">
    <source>
        <dbReference type="ARBA" id="ARBA00022448"/>
    </source>
</evidence>
<dbReference type="EMBL" id="CAJPIN010038414">
    <property type="protein sequence ID" value="CAG2064958.1"/>
    <property type="molecule type" value="Genomic_DNA"/>
</dbReference>
<organism evidence="6 7">
    <name type="scientific">Timema podura</name>
    <name type="common">Walking stick</name>
    <dbReference type="NCBI Taxonomy" id="61482"/>
    <lineage>
        <taxon>Eukaryota</taxon>
        <taxon>Metazoa</taxon>
        <taxon>Ecdysozoa</taxon>
        <taxon>Arthropoda</taxon>
        <taxon>Hexapoda</taxon>
        <taxon>Insecta</taxon>
        <taxon>Pterygota</taxon>
        <taxon>Neoptera</taxon>
        <taxon>Polyneoptera</taxon>
        <taxon>Phasmatodea</taxon>
        <taxon>Timematodea</taxon>
        <taxon>Timematoidea</taxon>
        <taxon>Timematidae</taxon>
        <taxon>Timema</taxon>
    </lineage>
</organism>
<sequence>YNNPNAHDTLDVYGVISCMPQVEGSIPEILLQFSHSETKTDGAQYQVYVQLKLNNTIKNLFRQLEVHIQLQRHIKTIKSKQSVGNTKARSSNVLVWNIGSKFPTSSLEAVLNCMVKLAKEKPKSEDDDVVNISEEWSNLFATVQKLLILVYMNYLQNKCSPTSTFENRNQDISLGLIDLPLL</sequence>
<comment type="subcellular location">
    <subcellularLocation>
        <location evidence="5">Endomembrane system</location>
        <topology evidence="5">Peripheral membrane protein</topology>
        <orientation evidence="5">Cytoplasmic side</orientation>
    </subcellularLocation>
</comment>
<dbReference type="SUPFAM" id="SSF49447">
    <property type="entry name" value="Second domain of Mu2 adaptin subunit (ap50) of ap2 adaptor"/>
    <property type="match status" value="1"/>
</dbReference>
<dbReference type="PANTHER" id="PTHR16082">
    <property type="entry name" value="AP-5 COMPLEX SUBUNIT MU-1"/>
    <property type="match status" value="1"/>
</dbReference>
<dbReference type="Proteomes" id="UP001153148">
    <property type="component" value="Unassembled WGS sequence"/>
</dbReference>
<keyword evidence="3" id="KW-0653">Protein transport</keyword>
<keyword evidence="4" id="KW-0472">Membrane</keyword>
<name>A0ABN7PAY7_TIMPD</name>
<gene>
    <name evidence="6" type="ORF">TPAB3V08_LOCUS11902</name>
</gene>
<evidence type="ECO:0000256" key="3">
    <source>
        <dbReference type="ARBA" id="ARBA00022927"/>
    </source>
</evidence>
<dbReference type="InterPro" id="IPR039591">
    <property type="entry name" value="AP5M1"/>
</dbReference>
<feature type="non-terminal residue" evidence="6">
    <location>
        <position position="1"/>
    </location>
</feature>
<feature type="non-terminal residue" evidence="6">
    <location>
        <position position="182"/>
    </location>
</feature>
<evidence type="ECO:0000256" key="5">
    <source>
        <dbReference type="ARBA" id="ARBA00029433"/>
    </source>
</evidence>
<keyword evidence="2" id="KW-0813">Transport</keyword>
<dbReference type="PANTHER" id="PTHR16082:SF2">
    <property type="entry name" value="AP-5 COMPLEX SUBUNIT MU-1"/>
    <property type="match status" value="1"/>
</dbReference>
<comment type="caution">
    <text evidence="6">The sequence shown here is derived from an EMBL/GenBank/DDBJ whole genome shotgun (WGS) entry which is preliminary data.</text>
</comment>